<dbReference type="InParanoid" id="A7F696"/>
<gene>
    <name evidence="1" type="ORF">SS1G_13125</name>
</gene>
<protein>
    <submittedName>
        <fullName evidence="1">Uncharacterized protein</fullName>
    </submittedName>
</protein>
<dbReference type="HOGENOM" id="CLU_2470453_0_0_1"/>
<evidence type="ECO:0000313" key="2">
    <source>
        <dbReference type="Proteomes" id="UP000001312"/>
    </source>
</evidence>
<dbReference type="Proteomes" id="UP000001312">
    <property type="component" value="Unassembled WGS sequence"/>
</dbReference>
<dbReference type="AlphaFoldDB" id="A7F696"/>
<dbReference type="RefSeq" id="XP_001586032.1">
    <property type="nucleotide sequence ID" value="XM_001585982.1"/>
</dbReference>
<dbReference type="EMBL" id="CH476643">
    <property type="protein sequence ID" value="EDN98267.1"/>
    <property type="molecule type" value="Genomic_DNA"/>
</dbReference>
<dbReference type="GeneID" id="5482109"/>
<name>A7F696_SCLS1</name>
<dbReference type="KEGG" id="ssl:SS1G_13125"/>
<reference evidence="2" key="1">
    <citation type="journal article" date="2011" name="PLoS Genet.">
        <title>Genomic analysis of the necrotrophic fungal pathogens Sclerotinia sclerotiorum and Botrytis cinerea.</title>
        <authorList>
            <person name="Amselem J."/>
            <person name="Cuomo C.A."/>
            <person name="van Kan J.A."/>
            <person name="Viaud M."/>
            <person name="Benito E.P."/>
            <person name="Couloux A."/>
            <person name="Coutinho P.M."/>
            <person name="de Vries R.P."/>
            <person name="Dyer P.S."/>
            <person name="Fillinger S."/>
            <person name="Fournier E."/>
            <person name="Gout L."/>
            <person name="Hahn M."/>
            <person name="Kohn L."/>
            <person name="Lapalu N."/>
            <person name="Plummer K.M."/>
            <person name="Pradier J.M."/>
            <person name="Quevillon E."/>
            <person name="Sharon A."/>
            <person name="Simon A."/>
            <person name="ten Have A."/>
            <person name="Tudzynski B."/>
            <person name="Tudzynski P."/>
            <person name="Wincker P."/>
            <person name="Andrew M."/>
            <person name="Anthouard V."/>
            <person name="Beever R.E."/>
            <person name="Beffa R."/>
            <person name="Benoit I."/>
            <person name="Bouzid O."/>
            <person name="Brault B."/>
            <person name="Chen Z."/>
            <person name="Choquer M."/>
            <person name="Collemare J."/>
            <person name="Cotton P."/>
            <person name="Danchin E.G."/>
            <person name="Da Silva C."/>
            <person name="Gautier A."/>
            <person name="Giraud C."/>
            <person name="Giraud T."/>
            <person name="Gonzalez C."/>
            <person name="Grossetete S."/>
            <person name="Guldener U."/>
            <person name="Henrissat B."/>
            <person name="Howlett B.J."/>
            <person name="Kodira C."/>
            <person name="Kretschmer M."/>
            <person name="Lappartient A."/>
            <person name="Leroch M."/>
            <person name="Levis C."/>
            <person name="Mauceli E."/>
            <person name="Neuveglise C."/>
            <person name="Oeser B."/>
            <person name="Pearson M."/>
            <person name="Poulain J."/>
            <person name="Poussereau N."/>
            <person name="Quesneville H."/>
            <person name="Rascle C."/>
            <person name="Schumacher J."/>
            <person name="Segurens B."/>
            <person name="Sexton A."/>
            <person name="Silva E."/>
            <person name="Sirven C."/>
            <person name="Soanes D.M."/>
            <person name="Talbot N.J."/>
            <person name="Templeton M."/>
            <person name="Yandava C."/>
            <person name="Yarden O."/>
            <person name="Zeng Q."/>
            <person name="Rollins J.A."/>
            <person name="Lebrun M.H."/>
            <person name="Dickman M."/>
        </authorList>
    </citation>
    <scope>NUCLEOTIDE SEQUENCE [LARGE SCALE GENOMIC DNA]</scope>
    <source>
        <strain evidence="2">ATCC 18683 / 1980 / Ss-1</strain>
    </source>
</reference>
<keyword evidence="2" id="KW-1185">Reference proteome</keyword>
<organism evidence="1 2">
    <name type="scientific">Sclerotinia sclerotiorum (strain ATCC 18683 / 1980 / Ss-1)</name>
    <name type="common">White mold</name>
    <name type="synonym">Whetzelinia sclerotiorum</name>
    <dbReference type="NCBI Taxonomy" id="665079"/>
    <lineage>
        <taxon>Eukaryota</taxon>
        <taxon>Fungi</taxon>
        <taxon>Dikarya</taxon>
        <taxon>Ascomycota</taxon>
        <taxon>Pezizomycotina</taxon>
        <taxon>Leotiomycetes</taxon>
        <taxon>Helotiales</taxon>
        <taxon>Sclerotiniaceae</taxon>
        <taxon>Sclerotinia</taxon>
    </lineage>
</organism>
<proteinExistence type="predicted"/>
<evidence type="ECO:0000313" key="1">
    <source>
        <dbReference type="EMBL" id="EDN98267.1"/>
    </source>
</evidence>
<sequence>MSRNFHLDSSEKYLGSENQFSQRIIANTFKTREYHHQGGNSSTSFNNSEFHSRFEISRIFQSTEKCSRLKNQFSVDITANTFKSQKIP</sequence>
<accession>A7F696</accession>